<evidence type="ECO:0000256" key="5">
    <source>
        <dbReference type="ARBA" id="ARBA00023015"/>
    </source>
</evidence>
<gene>
    <name evidence="12" type="primary">ompR</name>
    <name evidence="12" type="ORF">GX576_13720</name>
</gene>
<sequence>MNGKNRYRVLVVDDDARLRDLLSRYLQEQGFSVKAVGDSPQMDRALHREHFDLIVLDLMLPGEDGLSICRRLRAAEDAIPIIMLTAKGDDVDRIVGLEMGADDYLAKPFNPRELVARIQAVMRRQPQTLPGAPTAEDEVVSFGRVEVNLGTRALVRDGEEIQLTTGEFSLLKVLLQHPRQPLSRDKLMELARGREYGVFDRAIDVQVSRLRKLVEDDPSKPRYIQTVWGFGYVFVPDDAKAAEAAEAVEE</sequence>
<dbReference type="Proteomes" id="UP000536534">
    <property type="component" value="Unassembled WGS sequence"/>
</dbReference>
<keyword evidence="6 9" id="KW-0238">DNA-binding</keyword>
<dbReference type="GO" id="GO:0006355">
    <property type="term" value="P:regulation of DNA-templated transcription"/>
    <property type="evidence" value="ECO:0007669"/>
    <property type="project" value="InterPro"/>
</dbReference>
<keyword evidence="2" id="KW-0963">Cytoplasm</keyword>
<dbReference type="GO" id="GO:0005829">
    <property type="term" value="C:cytosol"/>
    <property type="evidence" value="ECO:0007669"/>
    <property type="project" value="TreeGrafter"/>
</dbReference>
<accession>A0A7X7LY15</accession>
<keyword evidence="3 8" id="KW-0597">Phosphoprotein</keyword>
<dbReference type="FunFam" id="1.10.10.10:FF:000099">
    <property type="entry name" value="Two-component system response regulator TorR"/>
    <property type="match status" value="1"/>
</dbReference>
<keyword evidence="7" id="KW-0804">Transcription</keyword>
<dbReference type="SMART" id="SM00448">
    <property type="entry name" value="REC"/>
    <property type="match status" value="1"/>
</dbReference>
<dbReference type="SMART" id="SM00862">
    <property type="entry name" value="Trans_reg_C"/>
    <property type="match status" value="1"/>
</dbReference>
<dbReference type="CDD" id="cd00383">
    <property type="entry name" value="trans_reg_C"/>
    <property type="match status" value="1"/>
</dbReference>
<dbReference type="PANTHER" id="PTHR48111">
    <property type="entry name" value="REGULATOR OF RPOS"/>
    <property type="match status" value="1"/>
</dbReference>
<keyword evidence="4" id="KW-0902">Two-component regulatory system</keyword>
<dbReference type="PROSITE" id="PS51755">
    <property type="entry name" value="OMPR_PHOB"/>
    <property type="match status" value="1"/>
</dbReference>
<evidence type="ECO:0000259" key="10">
    <source>
        <dbReference type="PROSITE" id="PS50110"/>
    </source>
</evidence>
<dbReference type="RefSeq" id="WP_068804862.1">
    <property type="nucleotide sequence ID" value="NZ_MBFM01000002.1"/>
</dbReference>
<organism evidence="12 13">
    <name type="scientific">Thauera phenolivorans</name>
    <dbReference type="NCBI Taxonomy" id="1792543"/>
    <lineage>
        <taxon>Bacteria</taxon>
        <taxon>Pseudomonadati</taxon>
        <taxon>Pseudomonadota</taxon>
        <taxon>Betaproteobacteria</taxon>
        <taxon>Rhodocyclales</taxon>
        <taxon>Zoogloeaceae</taxon>
        <taxon>Thauera</taxon>
    </lineage>
</organism>
<dbReference type="Gene3D" id="3.40.50.2300">
    <property type="match status" value="1"/>
</dbReference>
<dbReference type="Gene3D" id="6.10.250.690">
    <property type="match status" value="1"/>
</dbReference>
<dbReference type="InterPro" id="IPR011006">
    <property type="entry name" value="CheY-like_superfamily"/>
</dbReference>
<dbReference type="InterPro" id="IPR039420">
    <property type="entry name" value="WalR-like"/>
</dbReference>
<evidence type="ECO:0000313" key="12">
    <source>
        <dbReference type="EMBL" id="NLF55429.1"/>
    </source>
</evidence>
<dbReference type="GO" id="GO:0000156">
    <property type="term" value="F:phosphorelay response regulator activity"/>
    <property type="evidence" value="ECO:0007669"/>
    <property type="project" value="TreeGrafter"/>
</dbReference>
<feature type="DNA-binding region" description="OmpR/PhoB-type" evidence="9">
    <location>
        <begin position="137"/>
        <end position="236"/>
    </location>
</feature>
<name>A0A7X7LY15_9RHOO</name>
<dbReference type="InterPro" id="IPR036388">
    <property type="entry name" value="WH-like_DNA-bd_sf"/>
</dbReference>
<dbReference type="GO" id="GO:0032993">
    <property type="term" value="C:protein-DNA complex"/>
    <property type="evidence" value="ECO:0007669"/>
    <property type="project" value="TreeGrafter"/>
</dbReference>
<dbReference type="InterPro" id="IPR001867">
    <property type="entry name" value="OmpR/PhoB-type_DNA-bd"/>
</dbReference>
<dbReference type="InterPro" id="IPR016032">
    <property type="entry name" value="Sig_transdc_resp-reg_C-effctor"/>
</dbReference>
<dbReference type="Gene3D" id="1.10.10.10">
    <property type="entry name" value="Winged helix-like DNA-binding domain superfamily/Winged helix DNA-binding domain"/>
    <property type="match status" value="1"/>
</dbReference>
<dbReference type="EMBL" id="JAAYYV010000382">
    <property type="protein sequence ID" value="NLF55429.1"/>
    <property type="molecule type" value="Genomic_DNA"/>
</dbReference>
<evidence type="ECO:0000256" key="4">
    <source>
        <dbReference type="ARBA" id="ARBA00023012"/>
    </source>
</evidence>
<evidence type="ECO:0000256" key="2">
    <source>
        <dbReference type="ARBA" id="ARBA00022490"/>
    </source>
</evidence>
<dbReference type="PANTHER" id="PTHR48111:SF4">
    <property type="entry name" value="DNA-BINDING DUAL TRANSCRIPTIONAL REGULATOR OMPR"/>
    <property type="match status" value="1"/>
</dbReference>
<dbReference type="Pfam" id="PF00486">
    <property type="entry name" value="Trans_reg_C"/>
    <property type="match status" value="1"/>
</dbReference>
<comment type="caution">
    <text evidence="12">The sequence shown here is derived from an EMBL/GenBank/DDBJ whole genome shotgun (WGS) entry which is preliminary data.</text>
</comment>
<evidence type="ECO:0000256" key="7">
    <source>
        <dbReference type="ARBA" id="ARBA00023163"/>
    </source>
</evidence>
<keyword evidence="5" id="KW-0805">Transcription regulation</keyword>
<evidence type="ECO:0000256" key="8">
    <source>
        <dbReference type="PROSITE-ProRule" id="PRU00169"/>
    </source>
</evidence>
<reference evidence="12 13" key="1">
    <citation type="journal article" date="2020" name="Biotechnol. Biofuels">
        <title>New insights from the biogas microbiome by comprehensive genome-resolved metagenomics of nearly 1600 species originating from multiple anaerobic digesters.</title>
        <authorList>
            <person name="Campanaro S."/>
            <person name="Treu L."/>
            <person name="Rodriguez-R L.M."/>
            <person name="Kovalovszki A."/>
            <person name="Ziels R.M."/>
            <person name="Maus I."/>
            <person name="Zhu X."/>
            <person name="Kougias P.G."/>
            <person name="Basile A."/>
            <person name="Luo G."/>
            <person name="Schluter A."/>
            <person name="Konstantinidis K.T."/>
            <person name="Angelidaki I."/>
        </authorList>
    </citation>
    <scope>NUCLEOTIDE SEQUENCE [LARGE SCALE GENOMIC DNA]</scope>
    <source>
        <strain evidence="12">AS06rmzACSIP_256</strain>
    </source>
</reference>
<dbReference type="SUPFAM" id="SSF46894">
    <property type="entry name" value="C-terminal effector domain of the bipartite response regulators"/>
    <property type="match status" value="1"/>
</dbReference>
<dbReference type="NCBIfam" id="NF007005">
    <property type="entry name" value="PRK09468.1"/>
    <property type="match status" value="1"/>
</dbReference>
<dbReference type="FunFam" id="3.40.50.2300:FF:000008">
    <property type="entry name" value="Two-component response regulator OmpR"/>
    <property type="match status" value="1"/>
</dbReference>
<evidence type="ECO:0000313" key="13">
    <source>
        <dbReference type="Proteomes" id="UP000536534"/>
    </source>
</evidence>
<dbReference type="AlphaFoldDB" id="A0A7X7LY15"/>
<feature type="modified residue" description="4-aspartylphosphate" evidence="8">
    <location>
        <position position="57"/>
    </location>
</feature>
<dbReference type="SUPFAM" id="SSF52172">
    <property type="entry name" value="CheY-like"/>
    <property type="match status" value="1"/>
</dbReference>
<evidence type="ECO:0000256" key="9">
    <source>
        <dbReference type="PROSITE-ProRule" id="PRU01091"/>
    </source>
</evidence>
<evidence type="ECO:0000256" key="3">
    <source>
        <dbReference type="ARBA" id="ARBA00022553"/>
    </source>
</evidence>
<dbReference type="OrthoDB" id="165980at2"/>
<dbReference type="Pfam" id="PF00072">
    <property type="entry name" value="Response_reg"/>
    <property type="match status" value="1"/>
</dbReference>
<evidence type="ECO:0000256" key="6">
    <source>
        <dbReference type="ARBA" id="ARBA00023125"/>
    </source>
</evidence>
<dbReference type="PROSITE" id="PS50110">
    <property type="entry name" value="RESPONSE_REGULATORY"/>
    <property type="match status" value="1"/>
</dbReference>
<protein>
    <submittedName>
        <fullName evidence="12">Two-component system response regulator OmpR</fullName>
    </submittedName>
</protein>
<evidence type="ECO:0000256" key="1">
    <source>
        <dbReference type="ARBA" id="ARBA00004496"/>
    </source>
</evidence>
<dbReference type="GO" id="GO:0000976">
    <property type="term" value="F:transcription cis-regulatory region binding"/>
    <property type="evidence" value="ECO:0007669"/>
    <property type="project" value="TreeGrafter"/>
</dbReference>
<dbReference type="InterPro" id="IPR001789">
    <property type="entry name" value="Sig_transdc_resp-reg_receiver"/>
</dbReference>
<comment type="subcellular location">
    <subcellularLocation>
        <location evidence="1">Cytoplasm</location>
    </subcellularLocation>
</comment>
<feature type="domain" description="Response regulatory" evidence="10">
    <location>
        <begin position="8"/>
        <end position="122"/>
    </location>
</feature>
<feature type="domain" description="OmpR/PhoB-type" evidence="11">
    <location>
        <begin position="137"/>
        <end position="236"/>
    </location>
</feature>
<proteinExistence type="predicted"/>
<evidence type="ECO:0000259" key="11">
    <source>
        <dbReference type="PROSITE" id="PS51755"/>
    </source>
</evidence>